<accession>A0A4Y1R0C7</accession>
<feature type="compositionally biased region" description="Pro residues" evidence="1">
    <location>
        <begin position="162"/>
        <end position="171"/>
    </location>
</feature>
<evidence type="ECO:0000313" key="2">
    <source>
        <dbReference type="EMBL" id="BBG97560.1"/>
    </source>
</evidence>
<proteinExistence type="predicted"/>
<reference evidence="2" key="1">
    <citation type="journal article" date="2019" name="Science">
        <title>Mutation of a bHLH transcription factor allowed almond domestication.</title>
        <authorList>
            <person name="Sanchez-Perez R."/>
            <person name="Pavan S."/>
            <person name="Mazzeo R."/>
            <person name="Moldovan C."/>
            <person name="Aiese Cigliano R."/>
            <person name="Del Cueto J."/>
            <person name="Ricciardi F."/>
            <person name="Lotti C."/>
            <person name="Ricciardi L."/>
            <person name="Dicenta F."/>
            <person name="Lopez-Marques R.L."/>
            <person name="Lindberg Moller B."/>
        </authorList>
    </citation>
    <scope>NUCLEOTIDE SEQUENCE</scope>
</reference>
<evidence type="ECO:0000256" key="1">
    <source>
        <dbReference type="SAM" id="MobiDB-lite"/>
    </source>
</evidence>
<sequence length="191" mass="20161">MQIVALQLSGTDAVPDICHAVEGAANVTAPNCVLALRVCACMQTQHKLELDKRDGKLPQPVMAVPPMQQMSRMDQPIPHAGYHHQRPVYSPPPTGYPGHAGYPNQHAGYPPAGYPPAGYPPAGYMPPPAYGQPVYPPGPPPPVRPPESPHGIYSADSGVFPPAVPPPPPPGYIQESPSAPPGPPRDKTFSS</sequence>
<gene>
    <name evidence="2" type="ORF">Prudu_006734</name>
</gene>
<name>A0A4Y1R0C7_PRUDU</name>
<feature type="region of interest" description="Disordered" evidence="1">
    <location>
        <begin position="74"/>
        <end position="104"/>
    </location>
</feature>
<dbReference type="EMBL" id="AP019298">
    <property type="protein sequence ID" value="BBG97560.1"/>
    <property type="molecule type" value="Genomic_DNA"/>
</dbReference>
<organism evidence="2">
    <name type="scientific">Prunus dulcis</name>
    <name type="common">Almond</name>
    <name type="synonym">Amygdalus dulcis</name>
    <dbReference type="NCBI Taxonomy" id="3755"/>
    <lineage>
        <taxon>Eukaryota</taxon>
        <taxon>Viridiplantae</taxon>
        <taxon>Streptophyta</taxon>
        <taxon>Embryophyta</taxon>
        <taxon>Tracheophyta</taxon>
        <taxon>Spermatophyta</taxon>
        <taxon>Magnoliopsida</taxon>
        <taxon>eudicotyledons</taxon>
        <taxon>Gunneridae</taxon>
        <taxon>Pentapetalae</taxon>
        <taxon>rosids</taxon>
        <taxon>fabids</taxon>
        <taxon>Rosales</taxon>
        <taxon>Rosaceae</taxon>
        <taxon>Amygdaloideae</taxon>
        <taxon>Amygdaleae</taxon>
        <taxon>Prunus</taxon>
    </lineage>
</organism>
<feature type="region of interest" description="Disordered" evidence="1">
    <location>
        <begin position="128"/>
        <end position="191"/>
    </location>
</feature>
<dbReference type="AlphaFoldDB" id="A0A4Y1R0C7"/>
<evidence type="ECO:0008006" key="3">
    <source>
        <dbReference type="Google" id="ProtNLM"/>
    </source>
</evidence>
<feature type="compositionally biased region" description="Pro residues" evidence="1">
    <location>
        <begin position="128"/>
        <end position="148"/>
    </location>
</feature>
<protein>
    <recommendedName>
        <fullName evidence="3">PLAC8 family protein</fullName>
    </recommendedName>
</protein>